<dbReference type="GO" id="GO:0008270">
    <property type="term" value="F:zinc ion binding"/>
    <property type="evidence" value="ECO:0007669"/>
    <property type="project" value="UniProtKB-KW"/>
</dbReference>
<feature type="compositionally biased region" description="Basic and acidic residues" evidence="7">
    <location>
        <begin position="610"/>
        <end position="667"/>
    </location>
</feature>
<dbReference type="GO" id="GO:0004843">
    <property type="term" value="F:cysteine-type deubiquitinase activity"/>
    <property type="evidence" value="ECO:0007669"/>
    <property type="project" value="UniProtKB-EC"/>
</dbReference>
<keyword evidence="4 6" id="KW-0863">Zinc-finger</keyword>
<dbReference type="EC" id="3.4.19.12" evidence="2"/>
<dbReference type="SUPFAM" id="SSF54001">
    <property type="entry name" value="Cysteine proteinases"/>
    <property type="match status" value="1"/>
</dbReference>
<evidence type="ECO:0000259" key="9">
    <source>
        <dbReference type="PROSITE" id="PS50271"/>
    </source>
</evidence>
<dbReference type="PANTHER" id="PTHR21646">
    <property type="entry name" value="UBIQUITIN CARBOXYL-TERMINAL HYDROLASE"/>
    <property type="match status" value="1"/>
</dbReference>
<feature type="compositionally biased region" description="Acidic residues" evidence="7">
    <location>
        <begin position="1124"/>
        <end position="1135"/>
    </location>
</feature>
<dbReference type="Pfam" id="PF00443">
    <property type="entry name" value="UCH"/>
    <property type="match status" value="2"/>
</dbReference>
<keyword evidence="5" id="KW-0862">Zinc</keyword>
<dbReference type="InterPro" id="IPR001607">
    <property type="entry name" value="Znf_UBP"/>
</dbReference>
<dbReference type="Gene3D" id="3.30.40.10">
    <property type="entry name" value="Zinc/RING finger domain, C3HC4 (zinc finger)"/>
    <property type="match status" value="1"/>
</dbReference>
<feature type="domain" description="UBP-type" evidence="9">
    <location>
        <begin position="102"/>
        <end position="238"/>
    </location>
</feature>
<evidence type="ECO:0000256" key="1">
    <source>
        <dbReference type="ARBA" id="ARBA00000707"/>
    </source>
</evidence>
<dbReference type="PANTHER" id="PTHR21646:SF39">
    <property type="entry name" value="UBIQUITIN CARBOXYL-TERMINAL HYDROLASE 16"/>
    <property type="match status" value="1"/>
</dbReference>
<evidence type="ECO:0000256" key="3">
    <source>
        <dbReference type="ARBA" id="ARBA00022723"/>
    </source>
</evidence>
<organism evidence="10 11">
    <name type="scientific">Sinanodonta woodiana</name>
    <name type="common">Chinese pond mussel</name>
    <name type="synonym">Anodonta woodiana</name>
    <dbReference type="NCBI Taxonomy" id="1069815"/>
    <lineage>
        <taxon>Eukaryota</taxon>
        <taxon>Metazoa</taxon>
        <taxon>Spiralia</taxon>
        <taxon>Lophotrochozoa</taxon>
        <taxon>Mollusca</taxon>
        <taxon>Bivalvia</taxon>
        <taxon>Autobranchia</taxon>
        <taxon>Heteroconchia</taxon>
        <taxon>Palaeoheterodonta</taxon>
        <taxon>Unionida</taxon>
        <taxon>Unionoidea</taxon>
        <taxon>Unionidae</taxon>
        <taxon>Unioninae</taxon>
        <taxon>Sinanodonta</taxon>
    </lineage>
</organism>
<gene>
    <name evidence="10" type="ORF">ACJMK2_019065</name>
</gene>
<dbReference type="PROSITE" id="PS00972">
    <property type="entry name" value="USP_1"/>
    <property type="match status" value="1"/>
</dbReference>
<dbReference type="EMBL" id="JBJQND010000016">
    <property type="protein sequence ID" value="KAL3848191.1"/>
    <property type="molecule type" value="Genomic_DNA"/>
</dbReference>
<feature type="region of interest" description="Disordered" evidence="7">
    <location>
        <begin position="1007"/>
        <end position="1180"/>
    </location>
</feature>
<dbReference type="SUPFAM" id="SSF57850">
    <property type="entry name" value="RING/U-box"/>
    <property type="match status" value="1"/>
</dbReference>
<feature type="compositionally biased region" description="Basic and acidic residues" evidence="7">
    <location>
        <begin position="733"/>
        <end position="745"/>
    </location>
</feature>
<evidence type="ECO:0000259" key="8">
    <source>
        <dbReference type="PROSITE" id="PS50235"/>
    </source>
</evidence>
<feature type="compositionally biased region" description="Basic and acidic residues" evidence="7">
    <location>
        <begin position="1230"/>
        <end position="1240"/>
    </location>
</feature>
<keyword evidence="3" id="KW-0479">Metal-binding</keyword>
<feature type="domain" description="USP" evidence="8">
    <location>
        <begin position="309"/>
        <end position="1744"/>
    </location>
</feature>
<accession>A0ABD3UHB6</accession>
<dbReference type="InterPro" id="IPR038765">
    <property type="entry name" value="Papain-like_cys_pep_sf"/>
</dbReference>
<evidence type="ECO:0000256" key="2">
    <source>
        <dbReference type="ARBA" id="ARBA00012759"/>
    </source>
</evidence>
<dbReference type="InterPro" id="IPR013083">
    <property type="entry name" value="Znf_RING/FYVE/PHD"/>
</dbReference>
<comment type="caution">
    <text evidence="10">The sequence shown here is derived from an EMBL/GenBank/DDBJ whole genome shotgun (WGS) entry which is preliminary data.</text>
</comment>
<proteinExistence type="predicted"/>
<dbReference type="Proteomes" id="UP001634394">
    <property type="component" value="Unassembled WGS sequence"/>
</dbReference>
<feature type="compositionally biased region" description="Polar residues" evidence="7">
    <location>
        <begin position="1438"/>
        <end position="1464"/>
    </location>
</feature>
<dbReference type="PROSITE" id="PS00973">
    <property type="entry name" value="USP_2"/>
    <property type="match status" value="1"/>
</dbReference>
<feature type="compositionally biased region" description="Acidic residues" evidence="7">
    <location>
        <begin position="1218"/>
        <end position="1229"/>
    </location>
</feature>
<feature type="compositionally biased region" description="Basic and acidic residues" evidence="7">
    <location>
        <begin position="901"/>
        <end position="914"/>
    </location>
</feature>
<feature type="region of interest" description="Disordered" evidence="7">
    <location>
        <begin position="845"/>
        <end position="949"/>
    </location>
</feature>
<protein>
    <recommendedName>
        <fullName evidence="2">ubiquitinyl hydrolase 1</fullName>
        <ecNumber evidence="2">3.4.19.12</ecNumber>
    </recommendedName>
</protein>
<feature type="compositionally biased region" description="Basic and acidic residues" evidence="7">
    <location>
        <begin position="1136"/>
        <end position="1163"/>
    </location>
</feature>
<feature type="compositionally biased region" description="Basic and acidic residues" evidence="7">
    <location>
        <begin position="935"/>
        <end position="949"/>
    </location>
</feature>
<feature type="region of interest" description="Disordered" evidence="7">
    <location>
        <begin position="610"/>
        <end position="684"/>
    </location>
</feature>
<feature type="region of interest" description="Disordered" evidence="7">
    <location>
        <begin position="710"/>
        <end position="767"/>
    </location>
</feature>
<feature type="compositionally biased region" description="Basic and acidic residues" evidence="7">
    <location>
        <begin position="794"/>
        <end position="804"/>
    </location>
</feature>
<feature type="compositionally biased region" description="Acidic residues" evidence="7">
    <location>
        <begin position="1107"/>
        <end position="1117"/>
    </location>
</feature>
<evidence type="ECO:0000256" key="6">
    <source>
        <dbReference type="PROSITE-ProRule" id="PRU00502"/>
    </source>
</evidence>
<evidence type="ECO:0000256" key="4">
    <source>
        <dbReference type="ARBA" id="ARBA00022771"/>
    </source>
</evidence>
<dbReference type="InterPro" id="IPR050185">
    <property type="entry name" value="Ub_carboxyl-term_hydrolase"/>
</dbReference>
<feature type="compositionally biased region" description="Basic and acidic residues" evidence="7">
    <location>
        <begin position="674"/>
        <end position="684"/>
    </location>
</feature>
<feature type="region of interest" description="Disordered" evidence="7">
    <location>
        <begin position="1348"/>
        <end position="1369"/>
    </location>
</feature>
<feature type="region of interest" description="Disordered" evidence="7">
    <location>
        <begin position="1216"/>
        <end position="1240"/>
    </location>
</feature>
<feature type="compositionally biased region" description="Acidic residues" evidence="7">
    <location>
        <begin position="1079"/>
        <end position="1093"/>
    </location>
</feature>
<dbReference type="CDD" id="cd02667">
    <property type="entry name" value="Peptidase_C19K"/>
    <property type="match status" value="1"/>
</dbReference>
<evidence type="ECO:0000313" key="11">
    <source>
        <dbReference type="Proteomes" id="UP001634394"/>
    </source>
</evidence>
<sequence length="1745" mass="197927">MAFFGGLRDTVVSVSHCCFEETFDDDAVDHVDGDDDYDNDMEWYRTPEPAIFQLFDPIVTLSLRVFDEREFTNTHESMSKKNTYKIIKKNDGTNSSAVTTVSGCVHVNKAINFTAMKKGLKQQVFGQCAGCVFEVLNSSNTDLFCSDITRKDTWSDNLLYVSETTTIHVCLQCGYQGCGIDSPGRHASSHLVAMGSTSHALLINTTTWMVCCQECNEEIPVVHSKRLVKCMKHLQKLARVPNFDSFKGRDISLTRKIIAWIGDVYTACCCKTSVEVENQVAANVASVSAASFNVNSLQERKGPSSQKVMGLHNVGNTCYFNAAMQTLIQTYSLLNLLMERSIEGGPLLLPGKRYISDNSRTYTKDEDDYQMDLPSIRVNLSQARPVTMALANFLQEINSATQTDIVNPTALFGQVCNEAPMFRGNQQHDSHELLSHMLGIMRSEEVKRGQIAVLKYFELAVNSNPQAVDHDVRMKVRNYGYQVNYTFVDALFGGCLVSTVMCEECHYISQTFEPFQDLSLPVQEVKTSSLASLYNIVPVEGKKEGEEEKGDRKSDLKEAIVPVEGEKEGEDKGDMGVDGKQDIVHVEGEEEEDREADVKDNIVALEGEMGGKEENGDSEADMKDNFDPVEVKKEGKMEGYVDKDVKEEMGPVEGENRGKDANVKEDMTPLEVENEGKEEKDMKENIVPLEWEKEAQEEADVEETIFLLEVEKESKKDEGDSDEDVMEDMSPVEVEKEEKEEDIIKDMVPMDGENDCKEKEGEMEVDMMEDMIPVKWEVERDKVDDLNEDMVPEEVEKIGMQEERKNVDDLNEDIIFEEGHYEGKKEEENMMADVIEDMVLVEWEKENEENENKDKVEDLNEDVAPVEGKKEDREEEDRVDVKEYVVPVERELESKEEEGDREAGVKEDLFHLEWEKEDEKEEGDKVGDQITYMIPEKEETEGNRDENVKRYIIPVEEEKYSKEEEQYMEEDIMEDIISMEWEYVGDKKKGDKVDILNVDIVPVAGVKKSKKGQGHREEDVMENMVPVECEKEDKADKGDNVDDLNEDIVPVEGEKKGMKGEGDCEKDVMEDIVPVEWEREIEEGEGDMEEDVKEEMVSAEKDKDNKDEEDNEDELNEDVVLSEGEYESKEEEGDMDKDMMEDMVSAERKKESKKLGDRDEDVKANIVPMEVEREGDEFDREEDTMVNVVYVEVEYEGNEEQGYMEDMVPREWEKEFKEEEEDMEEDLEDTKDMKEEKSDADIKENMERDIIKYSHSLEASIISDLGSDGSAENGMEPSQSPVHISPHILPVLTENTPTQDASVSYNLIPSGVAIWETEDTDGFSKEIHNANGEIHKSQVTQPVEYMNRPVANGYPESGTAGSEEPMELETATSSILLSSSSYKQLSTGEQVISDVTSGTNNSSVSETCSSGFSQDLSLNMLYQSSEESEKVKDLDEPVNNSQSSVSDDTGISTQGTRSLDSATVGNNEIQLKAGNDQDKSTSFNVQHMKSSEFEDPQPVRSRKEIWKEGKRKSILTLAPRYHSASSECSIESCLNLFTSSELLTGSNKFGCKNCTKIKKKSNPNKEIKTVYSDASKKYLIIQPPAVLTLHLKRFEQLEVKKINKLDRHVDFPFVLDLAPYCSALCENVKPGQKKILYSLYGVVEHIGDLRYGHYTAYVKVRPSITSLTNFLNTHHASVKEYLNQYTENVLRMGVKMEKETEEDYVSEFMVPPGQWFHISDTRISKVTEATVKHAQAYMLFYERIF</sequence>
<dbReference type="InterPro" id="IPR018200">
    <property type="entry name" value="USP_CS"/>
</dbReference>
<name>A0ABD3UHB6_SINWO</name>
<feature type="region of interest" description="Disordered" evidence="7">
    <location>
        <begin position="1424"/>
        <end position="1464"/>
    </location>
</feature>
<feature type="compositionally biased region" description="Basic and acidic residues" evidence="7">
    <location>
        <begin position="1028"/>
        <end position="1040"/>
    </location>
</feature>
<feature type="compositionally biased region" description="Basic and acidic residues" evidence="7">
    <location>
        <begin position="1052"/>
        <end position="1069"/>
    </location>
</feature>
<dbReference type="InterPro" id="IPR001394">
    <property type="entry name" value="Peptidase_C19_UCH"/>
</dbReference>
<dbReference type="Pfam" id="PF02148">
    <property type="entry name" value="zf-UBP"/>
    <property type="match status" value="1"/>
</dbReference>
<dbReference type="Gene3D" id="3.90.70.10">
    <property type="entry name" value="Cysteine proteinases"/>
    <property type="match status" value="2"/>
</dbReference>
<comment type="catalytic activity">
    <reaction evidence="1">
        <text>Thiol-dependent hydrolysis of ester, thioester, amide, peptide and isopeptide bonds formed by the C-terminal Gly of ubiquitin (a 76-residue protein attached to proteins as an intracellular targeting signal).</text>
        <dbReference type="EC" id="3.4.19.12"/>
    </reaction>
</comment>
<reference evidence="10 11" key="1">
    <citation type="submission" date="2024-11" db="EMBL/GenBank/DDBJ databases">
        <title>Chromosome-level genome assembly of the freshwater bivalve Anodonta woodiana.</title>
        <authorList>
            <person name="Chen X."/>
        </authorList>
    </citation>
    <scope>NUCLEOTIDE SEQUENCE [LARGE SCALE GENOMIC DNA]</scope>
    <source>
        <strain evidence="10">MN2024</strain>
        <tissue evidence="10">Gills</tissue>
    </source>
</reference>
<evidence type="ECO:0000256" key="7">
    <source>
        <dbReference type="SAM" id="MobiDB-lite"/>
    </source>
</evidence>
<keyword evidence="11" id="KW-1185">Reference proteome</keyword>
<evidence type="ECO:0000256" key="5">
    <source>
        <dbReference type="ARBA" id="ARBA00022833"/>
    </source>
</evidence>
<dbReference type="PROSITE" id="PS50271">
    <property type="entry name" value="ZF_UBP"/>
    <property type="match status" value="1"/>
</dbReference>
<dbReference type="InterPro" id="IPR028889">
    <property type="entry name" value="USP"/>
</dbReference>
<feature type="compositionally biased region" description="Basic and acidic residues" evidence="7">
    <location>
        <begin position="1094"/>
        <end position="1106"/>
    </location>
</feature>
<feature type="compositionally biased region" description="Basic and acidic residues" evidence="7">
    <location>
        <begin position="879"/>
        <end position="893"/>
    </location>
</feature>
<evidence type="ECO:0000313" key="10">
    <source>
        <dbReference type="EMBL" id="KAL3848191.1"/>
    </source>
</evidence>
<feature type="region of interest" description="Disordered" evidence="7">
    <location>
        <begin position="783"/>
        <end position="804"/>
    </location>
</feature>
<dbReference type="PROSITE" id="PS50235">
    <property type="entry name" value="USP_3"/>
    <property type="match status" value="1"/>
</dbReference>